<dbReference type="Proteomes" id="UP001171111">
    <property type="component" value="Unassembled WGS sequence"/>
</dbReference>
<dbReference type="SUPFAM" id="SSF53623">
    <property type="entry name" value="MurD-like peptide ligases, catalytic domain"/>
    <property type="match status" value="1"/>
</dbReference>
<evidence type="ECO:0000256" key="2">
    <source>
        <dbReference type="ARBA" id="ARBA00022741"/>
    </source>
</evidence>
<dbReference type="InterPro" id="IPR036565">
    <property type="entry name" value="Mur-like_cat_sf"/>
</dbReference>
<gene>
    <name evidence="6" type="ORF">Q2362_00730</name>
</gene>
<feature type="transmembrane region" description="Helical" evidence="4">
    <location>
        <begin position="38"/>
        <end position="56"/>
    </location>
</feature>
<keyword evidence="7" id="KW-1185">Reference proteome</keyword>
<dbReference type="InterPro" id="IPR013221">
    <property type="entry name" value="Mur_ligase_cen"/>
</dbReference>
<feature type="transmembrane region" description="Helical" evidence="4">
    <location>
        <begin position="62"/>
        <end position="79"/>
    </location>
</feature>
<name>A0ABT8T6R4_9BACT</name>
<dbReference type="PANTHER" id="PTHR43024">
    <property type="entry name" value="UDP-N-ACETYLMURAMOYL-TRIPEPTIDE--D-ALANYL-D-ALANINE LIGASE"/>
    <property type="match status" value="1"/>
</dbReference>
<dbReference type="Pfam" id="PF08245">
    <property type="entry name" value="Mur_ligase_M"/>
    <property type="match status" value="1"/>
</dbReference>
<dbReference type="PANTHER" id="PTHR43024:SF1">
    <property type="entry name" value="UDP-N-ACETYLMURAMOYL-TRIPEPTIDE--D-ALANYL-D-ALANINE LIGASE"/>
    <property type="match status" value="1"/>
</dbReference>
<keyword evidence="1 6" id="KW-0436">Ligase</keyword>
<dbReference type="Gene3D" id="3.40.1190.10">
    <property type="entry name" value="Mur-like, catalytic domain"/>
    <property type="match status" value="1"/>
</dbReference>
<dbReference type="InterPro" id="IPR051046">
    <property type="entry name" value="MurCDEF_CellWall_CoF430Synth"/>
</dbReference>
<evidence type="ECO:0000256" key="4">
    <source>
        <dbReference type="SAM" id="Phobius"/>
    </source>
</evidence>
<feature type="domain" description="Mur ligase central" evidence="5">
    <location>
        <begin position="161"/>
        <end position="335"/>
    </location>
</feature>
<keyword evidence="4" id="KW-1133">Transmembrane helix</keyword>
<dbReference type="EMBL" id="JAULJQ010000001">
    <property type="protein sequence ID" value="MDO2408623.1"/>
    <property type="molecule type" value="Genomic_DNA"/>
</dbReference>
<evidence type="ECO:0000256" key="3">
    <source>
        <dbReference type="ARBA" id="ARBA00022840"/>
    </source>
</evidence>
<feature type="transmembrane region" description="Helical" evidence="4">
    <location>
        <begin position="6"/>
        <end position="26"/>
    </location>
</feature>
<keyword evidence="4" id="KW-0472">Membrane</keyword>
<comment type="caution">
    <text evidence="6">The sequence shown here is derived from an EMBL/GenBank/DDBJ whole genome shotgun (WGS) entry which is preliminary data.</text>
</comment>
<accession>A0ABT8T6R4</accession>
<feature type="transmembrane region" description="Helical" evidence="4">
    <location>
        <begin position="115"/>
        <end position="134"/>
    </location>
</feature>
<feature type="transmembrane region" description="Helical" evidence="4">
    <location>
        <begin position="91"/>
        <end position="109"/>
    </location>
</feature>
<sequence>MIGFSAWIFTVTLGFYTICSLQWYSYRVERALFHCAKPKWHLYFALAPFALFVLVLALLPKLSLIIAIAYAGLIVYWQFKMATKLVMTDRTTRYFLLLAFVSILCLFGGGKKWYLLAPAIIIAVVLSVYISAFIEKKLGKKYIQKAKEKLGAMPNLKIVLITASYGKTSIKNYLKTLLDESYKTYASPRSVNTLMGLAADINDNLADNTQIYIAEAGARAKGDIAEITKFLNPHCVIIGQIGDAHIEYFKSIDAVRATKLEALQSARLEHIVAHSSTGLSDDEKCVIYDKNVKNVKASLDALSFELKIGKDNFGFEIPKLLGEFNAANVAAAALMASYLGLNATQIDARSKHIKNAEHRLNRMDNGGKIIIDDGFNGNFEGMSASYKLCATYNGSKVLVTPGIIEGQKGINTKLAKVADGIFETVIITSALNAAELKSELKHAKVVELKHKSELVAALAEHTKAGDLVLFSNDAPQHI</sequence>
<evidence type="ECO:0000313" key="7">
    <source>
        <dbReference type="Proteomes" id="UP001171111"/>
    </source>
</evidence>
<dbReference type="GO" id="GO:0016874">
    <property type="term" value="F:ligase activity"/>
    <property type="evidence" value="ECO:0007669"/>
    <property type="project" value="UniProtKB-KW"/>
</dbReference>
<proteinExistence type="predicted"/>
<protein>
    <submittedName>
        <fullName evidence="6">Mur ligase family protein</fullName>
    </submittedName>
</protein>
<dbReference type="Gene3D" id="3.90.190.20">
    <property type="entry name" value="Mur ligase, C-terminal domain"/>
    <property type="match status" value="1"/>
</dbReference>
<evidence type="ECO:0000256" key="1">
    <source>
        <dbReference type="ARBA" id="ARBA00022598"/>
    </source>
</evidence>
<keyword evidence="2" id="KW-0547">Nucleotide-binding</keyword>
<dbReference type="SUPFAM" id="SSF53244">
    <property type="entry name" value="MurD-like peptide ligases, peptide-binding domain"/>
    <property type="match status" value="1"/>
</dbReference>
<dbReference type="RefSeq" id="WP_302243353.1">
    <property type="nucleotide sequence ID" value="NZ_JAULJQ010000001.1"/>
</dbReference>
<evidence type="ECO:0000259" key="5">
    <source>
        <dbReference type="Pfam" id="PF08245"/>
    </source>
</evidence>
<organism evidence="6 7">
    <name type="scientific">Campylobacter magnus</name>
    <dbReference type="NCBI Taxonomy" id="3026462"/>
    <lineage>
        <taxon>Bacteria</taxon>
        <taxon>Pseudomonadati</taxon>
        <taxon>Campylobacterota</taxon>
        <taxon>Epsilonproteobacteria</taxon>
        <taxon>Campylobacterales</taxon>
        <taxon>Campylobacteraceae</taxon>
        <taxon>Campylobacter</taxon>
    </lineage>
</organism>
<dbReference type="InterPro" id="IPR036615">
    <property type="entry name" value="Mur_ligase_C_dom_sf"/>
</dbReference>
<reference evidence="6 7" key="1">
    <citation type="submission" date="2023-06" db="EMBL/GenBank/DDBJ databases">
        <title>Campylobacter magnum sp. nov., isolated from cecal contents of domestic pigs (Sus scrofa domesticus).</title>
        <authorList>
            <person name="Papic B."/>
            <person name="Gruntar I."/>
        </authorList>
    </citation>
    <scope>NUCLEOTIDE SEQUENCE [LARGE SCALE GENOMIC DNA]</scope>
    <source>
        <strain evidence="7">34484-21</strain>
    </source>
</reference>
<keyword evidence="3" id="KW-0067">ATP-binding</keyword>
<evidence type="ECO:0000313" key="6">
    <source>
        <dbReference type="EMBL" id="MDO2408623.1"/>
    </source>
</evidence>
<keyword evidence="4" id="KW-0812">Transmembrane</keyword>